<organism evidence="1 2">
    <name type="scientific">Staurois parvus</name>
    <dbReference type="NCBI Taxonomy" id="386267"/>
    <lineage>
        <taxon>Eukaryota</taxon>
        <taxon>Metazoa</taxon>
        <taxon>Chordata</taxon>
        <taxon>Craniata</taxon>
        <taxon>Vertebrata</taxon>
        <taxon>Euteleostomi</taxon>
        <taxon>Amphibia</taxon>
        <taxon>Batrachia</taxon>
        <taxon>Anura</taxon>
        <taxon>Neobatrachia</taxon>
        <taxon>Ranoidea</taxon>
        <taxon>Ranidae</taxon>
        <taxon>Staurois</taxon>
    </lineage>
</organism>
<proteinExistence type="predicted"/>
<evidence type="ECO:0000313" key="1">
    <source>
        <dbReference type="EMBL" id="CAI9568108.1"/>
    </source>
</evidence>
<name>A0ABN9D722_9NEOB</name>
<reference evidence="1" key="1">
    <citation type="submission" date="2023-05" db="EMBL/GenBank/DDBJ databases">
        <authorList>
            <person name="Stuckert A."/>
        </authorList>
    </citation>
    <scope>NUCLEOTIDE SEQUENCE</scope>
</reference>
<evidence type="ECO:0000313" key="2">
    <source>
        <dbReference type="Proteomes" id="UP001162483"/>
    </source>
</evidence>
<keyword evidence="2" id="KW-1185">Reference proteome</keyword>
<protein>
    <submittedName>
        <fullName evidence="1">Uncharacterized protein</fullName>
    </submittedName>
</protein>
<accession>A0ABN9D722</accession>
<comment type="caution">
    <text evidence="1">The sequence shown here is derived from an EMBL/GenBank/DDBJ whole genome shotgun (WGS) entry which is preliminary data.</text>
</comment>
<dbReference type="Proteomes" id="UP001162483">
    <property type="component" value="Unassembled WGS sequence"/>
</dbReference>
<gene>
    <name evidence="1" type="ORF">SPARVUS_LOCUS6648216</name>
</gene>
<sequence>MDTDRWLCWGYTDHQDTLITTVSVTAREERNADNQHFPIYMRSAVIGHS</sequence>
<dbReference type="EMBL" id="CATNWA010014147">
    <property type="protein sequence ID" value="CAI9568108.1"/>
    <property type="molecule type" value="Genomic_DNA"/>
</dbReference>